<comment type="caution">
    <text evidence="2">The sequence shown here is derived from an EMBL/GenBank/DDBJ whole genome shotgun (WGS) entry which is preliminary data.</text>
</comment>
<dbReference type="Pfam" id="PF10300">
    <property type="entry name" value="Iml2-TPR_39"/>
    <property type="match status" value="1"/>
</dbReference>
<dbReference type="PANTHER" id="PTHR31859">
    <property type="entry name" value="TETRATRICOPEPTIDE REPEAT PROTEIN 39 FAMILY MEMBER"/>
    <property type="match status" value="1"/>
</dbReference>
<evidence type="ECO:0000256" key="1">
    <source>
        <dbReference type="SAM" id="MobiDB-lite"/>
    </source>
</evidence>
<dbReference type="VEuPathDB" id="TriTrypDB:TcIL3000_0_03380"/>
<dbReference type="AlphaFoldDB" id="F9W5E5"/>
<sequence>MAERDSEDMQSTDVHEDVDDMQNMSKSTPVSIKDRAEKLRQATLEEIEEKDKILEGAVQMFMENNVKDAEDIINENAPLDPFHALGAASIAAFKAMLLMEDNDMKHALEKASFATSFASKVAVAPKSAFSSMLNMFRSEPEQKLQPGMFRAKTIYALALSVHGTVLILQDSWSALIQGGMALRKCYGILQSQRKVLDQLKKRLGANSYDGLGVDRNSVYGLLLMLGATHIVLSLLPPHLQTILSFFGINFDRDRGLDLISVTRKSETIFSPFAALFLMVITCAVPSFCSYHVPKWLPLAKAVAEDAIKPLRMDEFMLYRCIVNRISGLEHDVSKSISTLSRCLEAAEQGQIAQWLPQLCVFALYDQGWNLVITSQWREAAVIYRRLEQTSRWLKMLFGFAQACCYDMLALEAAGSGDGEAETKHRRESAEALWRAAHYKSRVIGGKKIPAEEFVEARLKEVFHHFGVRYPKEKTFDTFESAPLPAEGGASLRNLVSIGILELIAAFNLMHRVPQEDLEKHLATVEETLKNSSEASGDSSPKSKKKKMAVGYTAVVPRAIKANMLCRIGTRREEAKALLESTLEVSHKYKGSHCSLSWIVPHMLYEKAILAATEGDKEAMKSLLKKAREHIAGTVLLNAMDVRLHLTDYGMEVPPLH</sequence>
<feature type="region of interest" description="Disordered" evidence="1">
    <location>
        <begin position="1"/>
        <end position="33"/>
    </location>
</feature>
<evidence type="ECO:0000313" key="3">
    <source>
        <dbReference type="Proteomes" id="UP000000702"/>
    </source>
</evidence>
<dbReference type="PANTHER" id="PTHR31859:SF1">
    <property type="entry name" value="TETRATRICOPEPTIDE REPEAT PROTEIN 39C"/>
    <property type="match status" value="1"/>
</dbReference>
<reference evidence="2 3" key="2">
    <citation type="journal article" date="2012" name="Proc. Natl. Acad. Sci. U.S.A.">
        <title>Antigenic diversity is generated by distinct evolutionary mechanisms in African trypanosome species.</title>
        <authorList>
            <person name="Jackson A.P."/>
            <person name="Berry A."/>
            <person name="Aslett M."/>
            <person name="Allison H.C."/>
            <person name="Burton P."/>
            <person name="Vavrova-Anderson J."/>
            <person name="Brown R."/>
            <person name="Browne H."/>
            <person name="Corton N."/>
            <person name="Hauser H."/>
            <person name="Gamble J."/>
            <person name="Gilderthorp R."/>
            <person name="Marcello L."/>
            <person name="McQuillan J."/>
            <person name="Otto T.D."/>
            <person name="Quail M.A."/>
            <person name="Sanders M.J."/>
            <person name="van Tonder A."/>
            <person name="Ginger M.L."/>
            <person name="Field M.C."/>
            <person name="Barry J.D."/>
            <person name="Hertz-Fowler C."/>
            <person name="Berriman M."/>
        </authorList>
    </citation>
    <scope>NUCLEOTIDE SEQUENCE [LARGE SCALE GENOMIC DNA]</scope>
    <source>
        <strain evidence="2 3">IL3000</strain>
    </source>
</reference>
<accession>F9W5E5</accession>
<dbReference type="InterPro" id="IPR019412">
    <property type="entry name" value="IML2/TPR_39"/>
</dbReference>
<dbReference type="Proteomes" id="UP000000702">
    <property type="component" value="Unassembled WGS sequence"/>
</dbReference>
<evidence type="ECO:0000313" key="2">
    <source>
        <dbReference type="EMBL" id="CCD12397.1"/>
    </source>
</evidence>
<reference evidence="3" key="1">
    <citation type="submission" date="2011-07" db="EMBL/GenBank/DDBJ databases">
        <title>Divergent evolution of antigenic variation in African trypanosomes.</title>
        <authorList>
            <person name="Jackson A.P."/>
            <person name="Berry A."/>
            <person name="Allison H.C."/>
            <person name="Burton P."/>
            <person name="Anderson J."/>
            <person name="Aslett M."/>
            <person name="Brown R."/>
            <person name="Corton N."/>
            <person name="Harris D."/>
            <person name="Hauser H."/>
            <person name="Gamble J."/>
            <person name="Gilderthorp R."/>
            <person name="McQuillan J."/>
            <person name="Quail M.A."/>
            <person name="Sanders M."/>
            <person name="Van Tonder A."/>
            <person name="Ginger M.L."/>
            <person name="Donelson J.E."/>
            <person name="Field M.C."/>
            <person name="Barry J.D."/>
            <person name="Berriman M."/>
            <person name="Hertz-Fowler C."/>
        </authorList>
    </citation>
    <scope>NUCLEOTIDE SEQUENCE [LARGE SCALE GENOMIC DNA]</scope>
    <source>
        <strain evidence="3">IL3000</strain>
    </source>
</reference>
<dbReference type="OMA" id="WKRASRC"/>
<dbReference type="EMBL" id="CAEQ01000706">
    <property type="protein sequence ID" value="CCD12397.1"/>
    <property type="molecule type" value="Genomic_DNA"/>
</dbReference>
<proteinExistence type="predicted"/>
<feature type="compositionally biased region" description="Acidic residues" evidence="1">
    <location>
        <begin position="1"/>
        <end position="20"/>
    </location>
</feature>
<protein>
    <submittedName>
        <fullName evidence="2">WGS project CAEQ00000000 data, annotated contig 131</fullName>
    </submittedName>
</protein>
<keyword evidence="3" id="KW-1185">Reference proteome</keyword>
<name>F9W5E5_TRYCI</name>
<organism evidence="2 3">
    <name type="scientific">Trypanosoma congolense (strain IL3000)</name>
    <dbReference type="NCBI Taxonomy" id="1068625"/>
    <lineage>
        <taxon>Eukaryota</taxon>
        <taxon>Discoba</taxon>
        <taxon>Euglenozoa</taxon>
        <taxon>Kinetoplastea</taxon>
        <taxon>Metakinetoplastina</taxon>
        <taxon>Trypanosomatida</taxon>
        <taxon>Trypanosomatidae</taxon>
        <taxon>Trypanosoma</taxon>
        <taxon>Nannomonas</taxon>
    </lineage>
</organism>
<gene>
    <name evidence="2" type="ORF">TCIL3000_0_03380</name>
</gene>